<feature type="region of interest" description="Disordered" evidence="2">
    <location>
        <begin position="487"/>
        <end position="516"/>
    </location>
</feature>
<dbReference type="AlphaFoldDB" id="M2QU89"/>
<feature type="region of interest" description="Disordered" evidence="2">
    <location>
        <begin position="424"/>
        <end position="467"/>
    </location>
</feature>
<feature type="region of interest" description="Disordered" evidence="2">
    <location>
        <begin position="1"/>
        <end position="66"/>
    </location>
</feature>
<feature type="compositionally biased region" description="Pro residues" evidence="2">
    <location>
        <begin position="9"/>
        <end position="30"/>
    </location>
</feature>
<reference evidence="3 4" key="1">
    <citation type="journal article" date="2012" name="Proc. Natl. Acad. Sci. U.S.A.">
        <title>Comparative genomics of Ceriporiopsis subvermispora and Phanerochaete chrysosporium provide insight into selective ligninolysis.</title>
        <authorList>
            <person name="Fernandez-Fueyo E."/>
            <person name="Ruiz-Duenas F.J."/>
            <person name="Ferreira P."/>
            <person name="Floudas D."/>
            <person name="Hibbett D.S."/>
            <person name="Canessa P."/>
            <person name="Larrondo L.F."/>
            <person name="James T.Y."/>
            <person name="Seelenfreund D."/>
            <person name="Lobos S."/>
            <person name="Polanco R."/>
            <person name="Tello M."/>
            <person name="Honda Y."/>
            <person name="Watanabe T."/>
            <person name="Watanabe T."/>
            <person name="Ryu J.S."/>
            <person name="Kubicek C.P."/>
            <person name="Schmoll M."/>
            <person name="Gaskell J."/>
            <person name="Hammel K.E."/>
            <person name="St John F.J."/>
            <person name="Vanden Wymelenberg A."/>
            <person name="Sabat G."/>
            <person name="Splinter BonDurant S."/>
            <person name="Syed K."/>
            <person name="Yadav J.S."/>
            <person name="Doddapaneni H."/>
            <person name="Subramanian V."/>
            <person name="Lavin J.L."/>
            <person name="Oguiza J.A."/>
            <person name="Perez G."/>
            <person name="Pisabarro A.G."/>
            <person name="Ramirez L."/>
            <person name="Santoyo F."/>
            <person name="Master E."/>
            <person name="Coutinho P.M."/>
            <person name="Henrissat B."/>
            <person name="Lombard V."/>
            <person name="Magnuson J.K."/>
            <person name="Kuees U."/>
            <person name="Hori C."/>
            <person name="Igarashi K."/>
            <person name="Samejima M."/>
            <person name="Held B.W."/>
            <person name="Barry K.W."/>
            <person name="LaButti K.M."/>
            <person name="Lapidus A."/>
            <person name="Lindquist E.A."/>
            <person name="Lucas S.M."/>
            <person name="Riley R."/>
            <person name="Salamov A.A."/>
            <person name="Hoffmeister D."/>
            <person name="Schwenk D."/>
            <person name="Hadar Y."/>
            <person name="Yarden O."/>
            <person name="de Vries R.P."/>
            <person name="Wiebenga A."/>
            <person name="Stenlid J."/>
            <person name="Eastwood D."/>
            <person name="Grigoriev I.V."/>
            <person name="Berka R.M."/>
            <person name="Blanchette R.A."/>
            <person name="Kersten P."/>
            <person name="Martinez A.T."/>
            <person name="Vicuna R."/>
            <person name="Cullen D."/>
        </authorList>
    </citation>
    <scope>NUCLEOTIDE SEQUENCE [LARGE SCALE GENOMIC DNA]</scope>
    <source>
        <strain evidence="3 4">B</strain>
    </source>
</reference>
<gene>
    <name evidence="3" type="ORF">CERSUDRAFT_116384</name>
</gene>
<feature type="coiled-coil region" evidence="1">
    <location>
        <begin position="643"/>
        <end position="693"/>
    </location>
</feature>
<evidence type="ECO:0000256" key="2">
    <source>
        <dbReference type="SAM" id="MobiDB-lite"/>
    </source>
</evidence>
<feature type="compositionally biased region" description="Pro residues" evidence="2">
    <location>
        <begin position="221"/>
        <end position="230"/>
    </location>
</feature>
<accession>M2QU89</accession>
<evidence type="ECO:0000256" key="1">
    <source>
        <dbReference type="SAM" id="Coils"/>
    </source>
</evidence>
<protein>
    <submittedName>
        <fullName evidence="3">Uncharacterized protein</fullName>
    </submittedName>
</protein>
<dbReference type="EMBL" id="KB445800">
    <property type="protein sequence ID" value="EMD35645.1"/>
    <property type="molecule type" value="Genomic_DNA"/>
</dbReference>
<feature type="region of interest" description="Disordered" evidence="2">
    <location>
        <begin position="694"/>
        <end position="742"/>
    </location>
</feature>
<proteinExistence type="predicted"/>
<sequence length="742" mass="80973">MSYNSYAPLPLPPSSMAPSYIPTPPPPSLPAKPLGRLSSQTNLQHAQMHTHSRKNAPLSARVAPPLPPPQVPLPLPPSRIDILPPQPTVSAPPAVAKIIGMPPVTDESAMFGRYPRAGELYPPIDPTRTLVMELIPKKFRNLEFVAAWANRFDRKKRIDVDPSFGKALIEFTRTDLAFQAYEGPRLTGGQGREHVRVYWFRHMPQTREMEEGEIEEGELLVPPPVPLPPKPAKKKQKKQKAGRNAQANAPALQDLLPLPPNPHLPRPPPYTSLSHLQTEYLQSNTTTWSGPPSAQEWNRASGSLMQSAIDFETMEEFTGPESMGTELASDDGYFDRAGVLDADEIRSYGGESIASSRQVSPKSQPDELPLDVNTWDDEAMTSELPLIIHEDEEIVTIGKHVLSSPATALRMQREEWQEQQPVPVPMEAPQPPAALAHVPSPLLESSDSWIPPLPPAPRIPTPPAPAPDDVKRALLARQRDLEERIARTKEEMTRKSGSPAAGTPPVQTKPGSPAVTAMPALSTADRAAAPVSLPVFPSSAPQAIAAPAPVNAGTRQLDALSAESELRRLVVKSRRAVGAVPTSVPSTPNLDVPTARRTVQASTLSVAQTSSPGNFDELAVSFIVETIQTVKTPPLKTVQAVEKDDLAAKQKRLEQQIAESKLLMAKLSTAKTKEEKENILSILKERRRLMEDDMKAGSPNTNSSRASPVPVAQSWQRQRARWPEPPPTPTVFVISDDEDDDA</sequence>
<evidence type="ECO:0000313" key="3">
    <source>
        <dbReference type="EMBL" id="EMD35645.1"/>
    </source>
</evidence>
<feature type="region of interest" description="Disordered" evidence="2">
    <location>
        <begin position="209"/>
        <end position="247"/>
    </location>
</feature>
<keyword evidence="4" id="KW-1185">Reference proteome</keyword>
<feature type="compositionally biased region" description="Basic residues" evidence="2">
    <location>
        <begin position="231"/>
        <end position="241"/>
    </location>
</feature>
<evidence type="ECO:0000313" key="4">
    <source>
        <dbReference type="Proteomes" id="UP000016930"/>
    </source>
</evidence>
<keyword evidence="1" id="KW-0175">Coiled coil</keyword>
<name>M2QU89_CERS8</name>
<dbReference type="OrthoDB" id="2804702at2759"/>
<dbReference type="Proteomes" id="UP000016930">
    <property type="component" value="Unassembled WGS sequence"/>
</dbReference>
<feature type="compositionally biased region" description="Polar residues" evidence="2">
    <location>
        <begin position="37"/>
        <end position="47"/>
    </location>
</feature>
<dbReference type="HOGENOM" id="CLU_433555_0_0_1"/>
<feature type="region of interest" description="Disordered" evidence="2">
    <location>
        <begin position="351"/>
        <end position="371"/>
    </location>
</feature>
<dbReference type="STRING" id="914234.M2QU89"/>
<feature type="compositionally biased region" description="Pro residues" evidence="2">
    <location>
        <begin position="451"/>
        <end position="466"/>
    </location>
</feature>
<organism evidence="3 4">
    <name type="scientific">Ceriporiopsis subvermispora (strain B)</name>
    <name type="common">White-rot fungus</name>
    <name type="synonym">Gelatoporia subvermispora</name>
    <dbReference type="NCBI Taxonomy" id="914234"/>
    <lineage>
        <taxon>Eukaryota</taxon>
        <taxon>Fungi</taxon>
        <taxon>Dikarya</taxon>
        <taxon>Basidiomycota</taxon>
        <taxon>Agaricomycotina</taxon>
        <taxon>Agaricomycetes</taxon>
        <taxon>Polyporales</taxon>
        <taxon>Gelatoporiaceae</taxon>
        <taxon>Gelatoporia</taxon>
    </lineage>
</organism>
<feature type="compositionally biased region" description="Polar residues" evidence="2">
    <location>
        <begin position="353"/>
        <end position="363"/>
    </location>
</feature>